<organism evidence="2 3">
    <name type="scientific">Pseudoxanthomonas mexicana</name>
    <dbReference type="NCBI Taxonomy" id="128785"/>
    <lineage>
        <taxon>Bacteria</taxon>
        <taxon>Pseudomonadati</taxon>
        <taxon>Pseudomonadota</taxon>
        <taxon>Gammaproteobacteria</taxon>
        <taxon>Lysobacterales</taxon>
        <taxon>Lysobacteraceae</taxon>
        <taxon>Pseudoxanthomonas</taxon>
    </lineage>
</organism>
<dbReference type="EMBL" id="CP060028">
    <property type="protein sequence ID" value="QND78805.1"/>
    <property type="molecule type" value="Genomic_DNA"/>
</dbReference>
<dbReference type="Proteomes" id="UP000515506">
    <property type="component" value="Chromosome"/>
</dbReference>
<keyword evidence="3" id="KW-1185">Reference proteome</keyword>
<evidence type="ECO:0000313" key="2">
    <source>
        <dbReference type="EMBL" id="QND78805.1"/>
    </source>
</evidence>
<keyword evidence="1" id="KW-0472">Membrane</keyword>
<accession>A0ABX6R6N0</accession>
<keyword evidence="1" id="KW-1133">Transmembrane helix</keyword>
<dbReference type="RefSeq" id="WP_185894225.1">
    <property type="nucleotide sequence ID" value="NZ_CP060028.1"/>
</dbReference>
<keyword evidence="1" id="KW-0812">Transmembrane</keyword>
<evidence type="ECO:0000256" key="1">
    <source>
        <dbReference type="SAM" id="Phobius"/>
    </source>
</evidence>
<sequence length="54" mass="5596">MDLVTTPPGYPMFRKVLVGLLAVAIGLAIAGAGYRFGQYLAQKDAASPAVRATS</sequence>
<proteinExistence type="predicted"/>
<gene>
    <name evidence="2" type="ORF">H4W19_10400</name>
</gene>
<name>A0ABX6R6N0_PSEMX</name>
<feature type="transmembrane region" description="Helical" evidence="1">
    <location>
        <begin position="12"/>
        <end position="34"/>
    </location>
</feature>
<evidence type="ECO:0000313" key="3">
    <source>
        <dbReference type="Proteomes" id="UP000515506"/>
    </source>
</evidence>
<protein>
    <submittedName>
        <fullName evidence="2">Uncharacterized protein</fullName>
    </submittedName>
</protein>
<reference evidence="2 3" key="1">
    <citation type="submission" date="2020-08" db="EMBL/GenBank/DDBJ databases">
        <title>Streptomycin resistant and MDR strain, P. mexicana.</title>
        <authorList>
            <person name="Ganesh-kumar S."/>
            <person name="Zhe T."/>
            <person name="Yu Z."/>
            <person name="Min Y."/>
        </authorList>
    </citation>
    <scope>NUCLEOTIDE SEQUENCE [LARGE SCALE GENOMIC DNA]</scope>
    <source>
        <strain evidence="2 3">GTZY</strain>
    </source>
</reference>